<proteinExistence type="predicted"/>
<sequence length="83" mass="9273">MTKPVMPADFKRVFEEMPGGAAVLNELTRRFGRAVYVTGGNEGDRETCYRAGQRSVLDFILREINLADGVDDDLDDETPPHDD</sequence>
<dbReference type="Proteomes" id="UP000786875">
    <property type="component" value="Unassembled WGS sequence"/>
</dbReference>
<gene>
    <name evidence="2" type="ORF">HGT73_05335</name>
</gene>
<dbReference type="InterPro" id="IPR057447">
    <property type="entry name" value="Bbp19-like_phage"/>
</dbReference>
<name>A0ABS5T5M2_9GAMM</name>
<reference evidence="2 3" key="1">
    <citation type="submission" date="2020-04" db="EMBL/GenBank/DDBJ databases">
        <title>Genome sequencing of Rosenbergiella species.</title>
        <authorList>
            <person name="Alvarez-Perez S."/>
            <person name="Lievens B."/>
        </authorList>
    </citation>
    <scope>NUCLEOTIDE SEQUENCE [LARGE SCALE GENOMIC DNA]</scope>
    <source>
        <strain evidence="2 3">CdVSA20.1</strain>
    </source>
</reference>
<dbReference type="RefSeq" id="WP_214212625.1">
    <property type="nucleotide sequence ID" value="NZ_JABBFO010000003.1"/>
</dbReference>
<evidence type="ECO:0000313" key="2">
    <source>
        <dbReference type="EMBL" id="MBT0726810.1"/>
    </source>
</evidence>
<feature type="domain" description="Bbp19-like phage" evidence="1">
    <location>
        <begin position="10"/>
        <end position="65"/>
    </location>
</feature>
<evidence type="ECO:0000259" key="1">
    <source>
        <dbReference type="Pfam" id="PF25181"/>
    </source>
</evidence>
<organism evidence="2 3">
    <name type="scientific">Rosenbergiella australiborealis</name>
    <dbReference type="NCBI Taxonomy" id="1544696"/>
    <lineage>
        <taxon>Bacteria</taxon>
        <taxon>Pseudomonadati</taxon>
        <taxon>Pseudomonadota</taxon>
        <taxon>Gammaproteobacteria</taxon>
        <taxon>Enterobacterales</taxon>
        <taxon>Erwiniaceae</taxon>
        <taxon>Rosenbergiella</taxon>
    </lineage>
</organism>
<evidence type="ECO:0000313" key="3">
    <source>
        <dbReference type="Proteomes" id="UP000786875"/>
    </source>
</evidence>
<dbReference type="Pfam" id="PF25181">
    <property type="entry name" value="Phage_Bbp19"/>
    <property type="match status" value="1"/>
</dbReference>
<comment type="caution">
    <text evidence="2">The sequence shown here is derived from an EMBL/GenBank/DDBJ whole genome shotgun (WGS) entry which is preliminary data.</text>
</comment>
<keyword evidence="3" id="KW-1185">Reference proteome</keyword>
<dbReference type="EMBL" id="JABBFO010000003">
    <property type="protein sequence ID" value="MBT0726810.1"/>
    <property type="molecule type" value="Genomic_DNA"/>
</dbReference>
<accession>A0ABS5T5M2</accession>
<protein>
    <recommendedName>
        <fullName evidence="1">Bbp19-like phage domain-containing protein</fullName>
    </recommendedName>
</protein>